<evidence type="ECO:0000313" key="2">
    <source>
        <dbReference type="EMBL" id="OWF48363.1"/>
    </source>
</evidence>
<dbReference type="GO" id="GO:0019005">
    <property type="term" value="C:SCF ubiquitin ligase complex"/>
    <property type="evidence" value="ECO:0007669"/>
    <property type="project" value="TreeGrafter"/>
</dbReference>
<sequence>MPRKSRPSKITKSAGSTIKFSTQSDFTIHHYANAEGKAPPGRIKKAAANAMISEAHSIKNSKQALELVGAVGEDASETSWFDKDLDEIDINTDSTDQQSEDGVEEPVPETKLNRRKRRLKGSESEDTGISYPIDLWYVLSRYVHPEDLTVFFRLNHSTFSVSSTIQFWRGLYKRYAKDLSKLPDYLQPICLERIHGLRQRVIRALFFVYPVLISRTITVAPFQDQQLCYNLTGHLCLVSWHERNKNMWNFNFKFRKERMGEINSLLRLKGEPQSLRSGYSDLHHNLENDSYVLCATCKNFTAIPPVMGLVLTNLMLRLSASMRYLTLRLLFDTTLKQGMGANVRESQSLEKVVILDPVVDIRVFPWWHPNYPHQGM</sequence>
<dbReference type="Proteomes" id="UP000242188">
    <property type="component" value="Unassembled WGS sequence"/>
</dbReference>
<feature type="compositionally biased region" description="Acidic residues" evidence="1">
    <location>
        <begin position="98"/>
        <end position="107"/>
    </location>
</feature>
<accession>A0A210QHX3</accession>
<comment type="caution">
    <text evidence="2">The sequence shown here is derived from an EMBL/GenBank/DDBJ whole genome shotgun (WGS) entry which is preliminary data.</text>
</comment>
<name>A0A210QHX3_MIZYE</name>
<dbReference type="OrthoDB" id="5955317at2759"/>
<proteinExistence type="predicted"/>
<reference evidence="2 3" key="1">
    <citation type="journal article" date="2017" name="Nat. Ecol. Evol.">
        <title>Scallop genome provides insights into evolution of bilaterian karyotype and development.</title>
        <authorList>
            <person name="Wang S."/>
            <person name="Zhang J."/>
            <person name="Jiao W."/>
            <person name="Li J."/>
            <person name="Xun X."/>
            <person name="Sun Y."/>
            <person name="Guo X."/>
            <person name="Huan P."/>
            <person name="Dong B."/>
            <person name="Zhang L."/>
            <person name="Hu X."/>
            <person name="Sun X."/>
            <person name="Wang J."/>
            <person name="Zhao C."/>
            <person name="Wang Y."/>
            <person name="Wang D."/>
            <person name="Huang X."/>
            <person name="Wang R."/>
            <person name="Lv J."/>
            <person name="Li Y."/>
            <person name="Zhang Z."/>
            <person name="Liu B."/>
            <person name="Lu W."/>
            <person name="Hui Y."/>
            <person name="Liang J."/>
            <person name="Zhou Z."/>
            <person name="Hou R."/>
            <person name="Li X."/>
            <person name="Liu Y."/>
            <person name="Li H."/>
            <person name="Ning X."/>
            <person name="Lin Y."/>
            <person name="Zhao L."/>
            <person name="Xing Q."/>
            <person name="Dou J."/>
            <person name="Li Y."/>
            <person name="Mao J."/>
            <person name="Guo H."/>
            <person name="Dou H."/>
            <person name="Li T."/>
            <person name="Mu C."/>
            <person name="Jiang W."/>
            <person name="Fu Q."/>
            <person name="Fu X."/>
            <person name="Miao Y."/>
            <person name="Liu J."/>
            <person name="Yu Q."/>
            <person name="Li R."/>
            <person name="Liao H."/>
            <person name="Li X."/>
            <person name="Kong Y."/>
            <person name="Jiang Z."/>
            <person name="Chourrout D."/>
            <person name="Li R."/>
            <person name="Bao Z."/>
        </authorList>
    </citation>
    <scope>NUCLEOTIDE SEQUENCE [LARGE SCALE GENOMIC DNA]</scope>
    <source>
        <strain evidence="2 3">PY_sf001</strain>
    </source>
</reference>
<dbReference type="EMBL" id="NEDP02003577">
    <property type="protein sequence ID" value="OWF48363.1"/>
    <property type="molecule type" value="Genomic_DNA"/>
</dbReference>
<organism evidence="2 3">
    <name type="scientific">Mizuhopecten yessoensis</name>
    <name type="common">Japanese scallop</name>
    <name type="synonym">Patinopecten yessoensis</name>
    <dbReference type="NCBI Taxonomy" id="6573"/>
    <lineage>
        <taxon>Eukaryota</taxon>
        <taxon>Metazoa</taxon>
        <taxon>Spiralia</taxon>
        <taxon>Lophotrochozoa</taxon>
        <taxon>Mollusca</taxon>
        <taxon>Bivalvia</taxon>
        <taxon>Autobranchia</taxon>
        <taxon>Pteriomorphia</taxon>
        <taxon>Pectinida</taxon>
        <taxon>Pectinoidea</taxon>
        <taxon>Pectinidae</taxon>
        <taxon>Mizuhopecten</taxon>
    </lineage>
</organism>
<protein>
    <submittedName>
        <fullName evidence="2">Transmembrane protein 183</fullName>
    </submittedName>
</protein>
<dbReference type="PANTHER" id="PTHR20988:SF2">
    <property type="entry name" value="TRANSMEMBRANE PROTEIN 183A-RELATED"/>
    <property type="match status" value="1"/>
</dbReference>
<dbReference type="AlphaFoldDB" id="A0A210QHX3"/>
<evidence type="ECO:0000256" key="1">
    <source>
        <dbReference type="SAM" id="MobiDB-lite"/>
    </source>
</evidence>
<dbReference type="PANTHER" id="PTHR20988">
    <property type="entry name" value="TRANSMEMBRANE PROTEIN 183A-RELATED"/>
    <property type="match status" value="1"/>
</dbReference>
<keyword evidence="3" id="KW-1185">Reference proteome</keyword>
<dbReference type="STRING" id="6573.A0A210QHX3"/>
<dbReference type="GO" id="GO:0031647">
    <property type="term" value="P:regulation of protein stability"/>
    <property type="evidence" value="ECO:0007669"/>
    <property type="project" value="TreeGrafter"/>
</dbReference>
<dbReference type="InterPro" id="IPR026509">
    <property type="entry name" value="TMEM183"/>
</dbReference>
<gene>
    <name evidence="2" type="ORF">KP79_PYT18713</name>
</gene>
<feature type="region of interest" description="Disordered" evidence="1">
    <location>
        <begin position="92"/>
        <end position="125"/>
    </location>
</feature>
<evidence type="ECO:0000313" key="3">
    <source>
        <dbReference type="Proteomes" id="UP000242188"/>
    </source>
</evidence>
<keyword evidence="2" id="KW-0812">Transmembrane</keyword>
<keyword evidence="2" id="KW-0472">Membrane</keyword>